<evidence type="ECO:0000313" key="2">
    <source>
        <dbReference type="Proteomes" id="UP001501094"/>
    </source>
</evidence>
<dbReference type="SUPFAM" id="SSF52540">
    <property type="entry name" value="P-loop containing nucleoside triphosphate hydrolases"/>
    <property type="match status" value="1"/>
</dbReference>
<keyword evidence="2" id="KW-1185">Reference proteome</keyword>
<evidence type="ECO:0008006" key="3">
    <source>
        <dbReference type="Google" id="ProtNLM"/>
    </source>
</evidence>
<comment type="caution">
    <text evidence="1">The sequence shown here is derived from an EMBL/GenBank/DDBJ whole genome shotgun (WGS) entry which is preliminary data.</text>
</comment>
<dbReference type="EMBL" id="BAAANL010000003">
    <property type="protein sequence ID" value="GAA1860011.1"/>
    <property type="molecule type" value="Genomic_DNA"/>
</dbReference>
<proteinExistence type="predicted"/>
<name>A0ABN2NAH2_9MICO</name>
<evidence type="ECO:0000313" key="1">
    <source>
        <dbReference type="EMBL" id="GAA1860011.1"/>
    </source>
</evidence>
<protein>
    <recommendedName>
        <fullName evidence="3">Sulfotransferase domain-containing protein</fullName>
    </recommendedName>
</protein>
<gene>
    <name evidence="1" type="ORF">GCM10009751_16890</name>
</gene>
<reference evidence="1 2" key="1">
    <citation type="journal article" date="2019" name="Int. J. Syst. Evol. Microbiol.">
        <title>The Global Catalogue of Microorganisms (GCM) 10K type strain sequencing project: providing services to taxonomists for standard genome sequencing and annotation.</title>
        <authorList>
            <consortium name="The Broad Institute Genomics Platform"/>
            <consortium name="The Broad Institute Genome Sequencing Center for Infectious Disease"/>
            <person name="Wu L."/>
            <person name="Ma J."/>
        </authorList>
    </citation>
    <scope>NUCLEOTIDE SEQUENCE [LARGE SCALE GENOMIC DNA]</scope>
    <source>
        <strain evidence="1 2">JCM 14326</strain>
    </source>
</reference>
<accession>A0ABN2NAH2</accession>
<organism evidence="1 2">
    <name type="scientific">Myceligenerans crystallogenes</name>
    <dbReference type="NCBI Taxonomy" id="316335"/>
    <lineage>
        <taxon>Bacteria</taxon>
        <taxon>Bacillati</taxon>
        <taxon>Actinomycetota</taxon>
        <taxon>Actinomycetes</taxon>
        <taxon>Micrococcales</taxon>
        <taxon>Promicromonosporaceae</taxon>
        <taxon>Myceligenerans</taxon>
    </lineage>
</organism>
<sequence>MLHIGAEKTGTTAIQAALVNHAEELLRNGVLYPASLRSGGGVSHTRLVTYAADPERVDDLRRWERVTSPERVAAHRVLVERGFRAELTARAAATSSGIDTLLLSSEHCHSRLRSVAEVTVLRKLLEECCDEVEVVVYLRPQHEAALSLYSTRIKAGLPAREPLSEPLQPGFLDYGALTARWAEVFGAGSLRVRTYERHELAGGNVVTDFGRTAGLPVPLEPGARRANPSLSPRGLRVLGAVNLVLPRFVLGRKNPARAPVAQVVERLFPGGGPAVTRRAAESFYACYAATNEEVRRRWLPERATLFSPDFTVYE</sequence>
<dbReference type="Proteomes" id="UP001501094">
    <property type="component" value="Unassembled WGS sequence"/>
</dbReference>
<dbReference type="InterPro" id="IPR027417">
    <property type="entry name" value="P-loop_NTPase"/>
</dbReference>